<protein>
    <recommendedName>
        <fullName evidence="3">Cadherin domain-containing protein</fullName>
    </recommendedName>
</protein>
<sequence length="161" mass="18537">YWLQESSIPPSTATSMMTNYVLYLMLFGVAYSICPWQYNSDVNPGKPEFIHHDYYVQMSPKTRNNTYILQVSASDPDVNDTMLYSLELFAEHEYVTINETTGILSSDKEFSDLQIYWLNIIVIVRDRPSLNDFYCRTDKANVKIELIGVEESTSTLSNSTN</sequence>
<dbReference type="InterPro" id="IPR002126">
    <property type="entry name" value="Cadherin-like_dom"/>
</dbReference>
<dbReference type="GO" id="GO:0016020">
    <property type="term" value="C:membrane"/>
    <property type="evidence" value="ECO:0007669"/>
    <property type="project" value="InterPro"/>
</dbReference>
<evidence type="ECO:0000259" key="3">
    <source>
        <dbReference type="PROSITE" id="PS50268"/>
    </source>
</evidence>
<proteinExistence type="predicted"/>
<reference evidence="4" key="1">
    <citation type="submission" date="2014-12" db="EMBL/GenBank/DDBJ databases">
        <title>Insight into the proteome of Arion vulgaris.</title>
        <authorList>
            <person name="Aradska J."/>
            <person name="Bulat T."/>
            <person name="Smidak R."/>
            <person name="Sarate P."/>
            <person name="Gangsoo J."/>
            <person name="Sialana F."/>
            <person name="Bilban M."/>
            <person name="Lubec G."/>
        </authorList>
    </citation>
    <scope>NUCLEOTIDE SEQUENCE</scope>
    <source>
        <tissue evidence="4">Skin</tissue>
    </source>
</reference>
<organism evidence="4">
    <name type="scientific">Arion vulgaris</name>
    <dbReference type="NCBI Taxonomy" id="1028688"/>
    <lineage>
        <taxon>Eukaryota</taxon>
        <taxon>Metazoa</taxon>
        <taxon>Spiralia</taxon>
        <taxon>Lophotrochozoa</taxon>
        <taxon>Mollusca</taxon>
        <taxon>Gastropoda</taxon>
        <taxon>Heterobranchia</taxon>
        <taxon>Euthyneura</taxon>
        <taxon>Panpulmonata</taxon>
        <taxon>Eupulmonata</taxon>
        <taxon>Stylommatophora</taxon>
        <taxon>Helicina</taxon>
        <taxon>Arionoidea</taxon>
        <taxon>Arionidae</taxon>
        <taxon>Arion</taxon>
    </lineage>
</organism>
<dbReference type="PROSITE" id="PS50268">
    <property type="entry name" value="CADHERIN_2"/>
    <property type="match status" value="1"/>
</dbReference>
<evidence type="ECO:0000313" key="4">
    <source>
        <dbReference type="EMBL" id="CEK68323.1"/>
    </source>
</evidence>
<dbReference type="CDD" id="cd11304">
    <property type="entry name" value="Cadherin_repeat"/>
    <property type="match status" value="1"/>
</dbReference>
<feature type="non-terminal residue" evidence="4">
    <location>
        <position position="1"/>
    </location>
</feature>
<dbReference type="EMBL" id="HACG01021458">
    <property type="protein sequence ID" value="CEK68323.1"/>
    <property type="molecule type" value="Transcribed_RNA"/>
</dbReference>
<dbReference type="AlphaFoldDB" id="A0A0B6ZIF8"/>
<keyword evidence="2" id="KW-0472">Membrane</keyword>
<dbReference type="Gene3D" id="2.60.40.60">
    <property type="entry name" value="Cadherins"/>
    <property type="match status" value="1"/>
</dbReference>
<feature type="transmembrane region" description="Helical" evidence="2">
    <location>
        <begin position="20"/>
        <end position="38"/>
    </location>
</feature>
<evidence type="ECO:0000256" key="1">
    <source>
        <dbReference type="PROSITE-ProRule" id="PRU00043"/>
    </source>
</evidence>
<gene>
    <name evidence="4" type="primary">ORF65927</name>
</gene>
<feature type="domain" description="Cadherin" evidence="3">
    <location>
        <begin position="50"/>
        <end position="156"/>
    </location>
</feature>
<keyword evidence="2" id="KW-0812">Transmembrane</keyword>
<name>A0A0B6ZIF8_9EUPU</name>
<accession>A0A0B6ZIF8</accession>
<dbReference type="SUPFAM" id="SSF49313">
    <property type="entry name" value="Cadherin-like"/>
    <property type="match status" value="1"/>
</dbReference>
<evidence type="ECO:0000256" key="2">
    <source>
        <dbReference type="SAM" id="Phobius"/>
    </source>
</evidence>
<dbReference type="GO" id="GO:0007156">
    <property type="term" value="P:homophilic cell adhesion via plasma membrane adhesion molecules"/>
    <property type="evidence" value="ECO:0007669"/>
    <property type="project" value="InterPro"/>
</dbReference>
<keyword evidence="1" id="KW-0106">Calcium</keyword>
<keyword evidence="2" id="KW-1133">Transmembrane helix</keyword>
<dbReference type="InterPro" id="IPR015919">
    <property type="entry name" value="Cadherin-like_sf"/>
</dbReference>
<dbReference type="GO" id="GO:0005509">
    <property type="term" value="F:calcium ion binding"/>
    <property type="evidence" value="ECO:0007669"/>
    <property type="project" value="UniProtKB-UniRule"/>
</dbReference>